<dbReference type="InterPro" id="IPR011990">
    <property type="entry name" value="TPR-like_helical_dom_sf"/>
</dbReference>
<feature type="signal peptide" evidence="4">
    <location>
        <begin position="1"/>
        <end position="22"/>
    </location>
</feature>
<dbReference type="SUPFAM" id="SSF48452">
    <property type="entry name" value="TPR-like"/>
    <property type="match status" value="1"/>
</dbReference>
<dbReference type="InterPro" id="IPR051012">
    <property type="entry name" value="CellSynth/LPSAsmb/PSIAsmb"/>
</dbReference>
<organism evidence="5 6">
    <name type="scientific">Flammeovirga aprica JL-4</name>
    <dbReference type="NCBI Taxonomy" id="694437"/>
    <lineage>
        <taxon>Bacteria</taxon>
        <taxon>Pseudomonadati</taxon>
        <taxon>Bacteroidota</taxon>
        <taxon>Cytophagia</taxon>
        <taxon>Cytophagales</taxon>
        <taxon>Flammeovirgaceae</taxon>
        <taxon>Flammeovirga</taxon>
    </lineage>
</organism>
<dbReference type="Pfam" id="PF00515">
    <property type="entry name" value="TPR_1"/>
    <property type="match status" value="1"/>
</dbReference>
<name>A0A7X9XC80_9BACT</name>
<evidence type="ECO:0000313" key="6">
    <source>
        <dbReference type="Proteomes" id="UP000576082"/>
    </source>
</evidence>
<keyword evidence="6" id="KW-1185">Reference proteome</keyword>
<dbReference type="SMART" id="SM00028">
    <property type="entry name" value="TPR"/>
    <property type="match status" value="4"/>
</dbReference>
<dbReference type="Gene3D" id="1.25.40.10">
    <property type="entry name" value="Tetratricopeptide repeat domain"/>
    <property type="match status" value="1"/>
</dbReference>
<dbReference type="PROSITE" id="PS50293">
    <property type="entry name" value="TPR_REGION"/>
    <property type="match status" value="1"/>
</dbReference>
<dbReference type="Proteomes" id="UP000576082">
    <property type="component" value="Unassembled WGS sequence"/>
</dbReference>
<proteinExistence type="predicted"/>
<dbReference type="PANTHER" id="PTHR45586">
    <property type="entry name" value="TPR REPEAT-CONTAINING PROTEIN PA4667"/>
    <property type="match status" value="1"/>
</dbReference>
<accession>A0A7X9XC80</accession>
<dbReference type="Pfam" id="PF13432">
    <property type="entry name" value="TPR_16"/>
    <property type="match status" value="1"/>
</dbReference>
<evidence type="ECO:0000256" key="2">
    <source>
        <dbReference type="ARBA" id="ARBA00022803"/>
    </source>
</evidence>
<keyword evidence="1" id="KW-0677">Repeat</keyword>
<protein>
    <submittedName>
        <fullName evidence="5">Tetratricopeptide repeat protein</fullName>
    </submittedName>
</protein>
<feature type="chain" id="PRO_5031490288" evidence="4">
    <location>
        <begin position="23"/>
        <end position="337"/>
    </location>
</feature>
<dbReference type="EMBL" id="JABANE010000102">
    <property type="protein sequence ID" value="NME71532.1"/>
    <property type="molecule type" value="Genomic_DNA"/>
</dbReference>
<reference evidence="5 6" key="1">
    <citation type="submission" date="2020-04" db="EMBL/GenBank/DDBJ databases">
        <title>Flammeovirga sp. SR4, a novel species isolated from seawater.</title>
        <authorList>
            <person name="Wang X."/>
        </authorList>
    </citation>
    <scope>NUCLEOTIDE SEQUENCE [LARGE SCALE GENOMIC DNA]</scope>
    <source>
        <strain evidence="5 6">ATCC 23126</strain>
    </source>
</reference>
<evidence type="ECO:0000313" key="5">
    <source>
        <dbReference type="EMBL" id="NME71532.1"/>
    </source>
</evidence>
<gene>
    <name evidence="5" type="ORF">HHU12_26430</name>
</gene>
<dbReference type="AlphaFoldDB" id="A0A7X9XC80"/>
<dbReference type="PANTHER" id="PTHR45586:SF1">
    <property type="entry name" value="LIPOPOLYSACCHARIDE ASSEMBLY PROTEIN B"/>
    <property type="match status" value="1"/>
</dbReference>
<dbReference type="InterPro" id="IPR019734">
    <property type="entry name" value="TPR_rpt"/>
</dbReference>
<dbReference type="PROSITE" id="PS50005">
    <property type="entry name" value="TPR"/>
    <property type="match status" value="1"/>
</dbReference>
<keyword evidence="4" id="KW-0732">Signal</keyword>
<evidence type="ECO:0000256" key="4">
    <source>
        <dbReference type="SAM" id="SignalP"/>
    </source>
</evidence>
<evidence type="ECO:0000256" key="3">
    <source>
        <dbReference type="PROSITE-ProRule" id="PRU00339"/>
    </source>
</evidence>
<feature type="repeat" description="TPR" evidence="3">
    <location>
        <begin position="27"/>
        <end position="60"/>
    </location>
</feature>
<keyword evidence="2 3" id="KW-0802">TPR repeat</keyword>
<dbReference type="RefSeq" id="WP_169659746.1">
    <property type="nucleotide sequence ID" value="NZ_JABANE010000102.1"/>
</dbReference>
<comment type="caution">
    <text evidence="5">The sequence shown here is derived from an EMBL/GenBank/DDBJ whole genome shotgun (WGS) entry which is preliminary data.</text>
</comment>
<evidence type="ECO:0000256" key="1">
    <source>
        <dbReference type="ARBA" id="ARBA00022737"/>
    </source>
</evidence>
<sequence>MKVFNILLTVSFLLMNSPSIFAQELNVEELVRVGISYHDKGDYKKAIEVYSKALEADPNSNLVMFEMAFSHNALQEYKKTIKLCKKIIANPGENVVHTYVLYGNTLDQMGKPKKALKVYEEATKTSDNYLLFYNYGLTCYNTGDYDKAYGLFLKAIANNSAHPSSHLLLSKVMAKKNSRIKSMLPLYYFLMLEPNTERASIEYQNLRKLMDTGVSQSSPSNIDISISMNDMDSDFTAAEMMISLSNVTKNLEENKDKSDLELFAMRNKNIFNILGELKKDNKGFWWEFYVPVFYDLSTKGHVDSFSHYISLTADEEALEWIKENDEEFKKFSEWGSK</sequence>